<evidence type="ECO:0000256" key="1">
    <source>
        <dbReference type="SAM" id="MobiDB-lite"/>
    </source>
</evidence>
<gene>
    <name evidence="2" type="ORF">HJG60_008973</name>
</gene>
<protein>
    <submittedName>
        <fullName evidence="2">Uncharacterized protein</fullName>
    </submittedName>
</protein>
<sequence>MQLASRSRWSSMRCWLSTPKSALGQEGSRGQRTNMNGKSETQAVVKLSAHRGSPEWTAVRRGRRKPLRCFFLGPHWGRAAPTQVSRENGGRPKCCCTQKPTKRQGLPSDLGAWTHPLLPSLPGENAPLGLPSKDP</sequence>
<accession>A0A833YTS8</accession>
<dbReference type="Proteomes" id="UP000664940">
    <property type="component" value="Unassembled WGS sequence"/>
</dbReference>
<name>A0A833YTS8_9CHIR</name>
<organism evidence="2 3">
    <name type="scientific">Phyllostomus discolor</name>
    <name type="common">pale spear-nosed bat</name>
    <dbReference type="NCBI Taxonomy" id="89673"/>
    <lineage>
        <taxon>Eukaryota</taxon>
        <taxon>Metazoa</taxon>
        <taxon>Chordata</taxon>
        <taxon>Craniata</taxon>
        <taxon>Vertebrata</taxon>
        <taxon>Euteleostomi</taxon>
        <taxon>Mammalia</taxon>
        <taxon>Eutheria</taxon>
        <taxon>Laurasiatheria</taxon>
        <taxon>Chiroptera</taxon>
        <taxon>Yangochiroptera</taxon>
        <taxon>Phyllostomidae</taxon>
        <taxon>Phyllostominae</taxon>
        <taxon>Phyllostomus</taxon>
    </lineage>
</organism>
<dbReference type="AlphaFoldDB" id="A0A833YTS8"/>
<evidence type="ECO:0000313" key="2">
    <source>
        <dbReference type="EMBL" id="KAF6082005.1"/>
    </source>
</evidence>
<reference evidence="2 3" key="1">
    <citation type="journal article" date="2020" name="Nature">
        <title>Six reference-quality genomes reveal evolution of bat adaptations.</title>
        <authorList>
            <person name="Jebb D."/>
            <person name="Huang Z."/>
            <person name="Pippel M."/>
            <person name="Hughes G.M."/>
            <person name="Lavrichenko K."/>
            <person name="Devanna P."/>
            <person name="Winkler S."/>
            <person name="Jermiin L.S."/>
            <person name="Skirmuntt E.C."/>
            <person name="Katzourakis A."/>
            <person name="Burkitt-Gray L."/>
            <person name="Ray D.A."/>
            <person name="Sullivan K.A.M."/>
            <person name="Roscito J.G."/>
            <person name="Kirilenko B.M."/>
            <person name="Davalos L.M."/>
            <person name="Corthals A.P."/>
            <person name="Power M.L."/>
            <person name="Jones G."/>
            <person name="Ransome R.D."/>
            <person name="Dechmann D.K.N."/>
            <person name="Locatelli A.G."/>
            <person name="Puechmaille S.J."/>
            <person name="Fedrigo O."/>
            <person name="Jarvis E.D."/>
            <person name="Hiller M."/>
            <person name="Vernes S.C."/>
            <person name="Myers E.W."/>
            <person name="Teeling E.C."/>
        </authorList>
    </citation>
    <scope>NUCLEOTIDE SEQUENCE [LARGE SCALE GENOMIC DNA]</scope>
    <source>
        <strain evidence="2">Bat1K_MPI-CBG_1</strain>
    </source>
</reference>
<comment type="caution">
    <text evidence="2">The sequence shown here is derived from an EMBL/GenBank/DDBJ whole genome shotgun (WGS) entry which is preliminary data.</text>
</comment>
<evidence type="ECO:0000313" key="3">
    <source>
        <dbReference type="Proteomes" id="UP000664940"/>
    </source>
</evidence>
<dbReference type="EMBL" id="JABVXQ010000013">
    <property type="protein sequence ID" value="KAF6082005.1"/>
    <property type="molecule type" value="Genomic_DNA"/>
</dbReference>
<proteinExistence type="predicted"/>
<feature type="region of interest" description="Disordered" evidence="1">
    <location>
        <begin position="98"/>
        <end position="135"/>
    </location>
</feature>